<protein>
    <submittedName>
        <fullName evidence="2">Uncharacterized protein LOC106813590</fullName>
    </submittedName>
</protein>
<keyword evidence="1" id="KW-1185">Reference proteome</keyword>
<evidence type="ECO:0000313" key="2">
    <source>
        <dbReference type="RefSeq" id="XP_014673253.1"/>
    </source>
</evidence>
<name>A0ABM1EM32_PRICU</name>
<dbReference type="Proteomes" id="UP000695022">
    <property type="component" value="Unplaced"/>
</dbReference>
<dbReference type="InterPro" id="IPR043128">
    <property type="entry name" value="Rev_trsase/Diguanyl_cyclase"/>
</dbReference>
<reference evidence="2" key="1">
    <citation type="submission" date="2025-08" db="UniProtKB">
        <authorList>
            <consortium name="RefSeq"/>
        </authorList>
    </citation>
    <scope>IDENTIFICATION</scope>
</reference>
<dbReference type="RefSeq" id="XP_014673253.1">
    <property type="nucleotide sequence ID" value="XM_014817767.1"/>
</dbReference>
<organism evidence="1 2">
    <name type="scientific">Priapulus caudatus</name>
    <name type="common">Priapulid worm</name>
    <dbReference type="NCBI Taxonomy" id="37621"/>
    <lineage>
        <taxon>Eukaryota</taxon>
        <taxon>Metazoa</taxon>
        <taxon>Ecdysozoa</taxon>
        <taxon>Scalidophora</taxon>
        <taxon>Priapulida</taxon>
        <taxon>Priapulimorpha</taxon>
        <taxon>Priapulimorphida</taxon>
        <taxon>Priapulidae</taxon>
        <taxon>Priapulus</taxon>
    </lineage>
</organism>
<dbReference type="SUPFAM" id="SSF56672">
    <property type="entry name" value="DNA/RNA polymerases"/>
    <property type="match status" value="1"/>
</dbReference>
<gene>
    <name evidence="2" type="primary">LOC106813590</name>
</gene>
<dbReference type="Gene3D" id="3.10.10.10">
    <property type="entry name" value="HIV Type 1 Reverse Transcriptase, subunit A, domain 1"/>
    <property type="match status" value="1"/>
</dbReference>
<dbReference type="GeneID" id="106813590"/>
<proteinExistence type="predicted"/>
<dbReference type="CDD" id="cd01644">
    <property type="entry name" value="RT_pepA17"/>
    <property type="match status" value="1"/>
</dbReference>
<evidence type="ECO:0000313" key="1">
    <source>
        <dbReference type="Proteomes" id="UP000695022"/>
    </source>
</evidence>
<accession>A0ABM1EM32</accession>
<dbReference type="PANTHER" id="PTHR47331">
    <property type="entry name" value="PHD-TYPE DOMAIN-CONTAINING PROTEIN"/>
    <property type="match status" value="1"/>
</dbReference>
<dbReference type="InterPro" id="IPR043502">
    <property type="entry name" value="DNA/RNA_pol_sf"/>
</dbReference>
<sequence>MSGKNDEPFAVKTELGWSIVGGSQMDSEENFDTFGQTYRTVSMRVEAPISIDSQSNVKYARKAKVKEVTTADFLQMMERDFHEIDGKDTISQEDKKFLQIVRDGIHQSDDGYYEMPLPFKKGEPTLPNNRRAAMSRLVGLKSQLLKRPQYREHYMTFMNEIFHRGDAEKVPAEEVSMSNSWCIPHHGVYHPKKPNKVRVVFDRSARYQGTCLNDHLLQGPDLINPMIGVLCRFQHGPIAFTCDVEKMYHKFRVTKLHQNYLRFLWWEDGDLSKPPVDYRMKVHLFGATSSPGCANFGLKQIAEEHKDLSVEAAEFLTRNFYVDDGLKCESSEEDASDLIQKAVSICAKGNLRLHKFICNSPQVTSSIPESERAAVAKTSLELGQHDSTAIERALCLQWCIDSDELCFRLTLKDHPLTRGGILATVASIYDPLGLIAHLVLVGRQIL</sequence>
<dbReference type="Gene3D" id="3.30.70.270">
    <property type="match status" value="1"/>
</dbReference>
<dbReference type="PANTHER" id="PTHR47331:SF5">
    <property type="entry name" value="RIBONUCLEASE H"/>
    <property type="match status" value="1"/>
</dbReference>